<dbReference type="Proteomes" id="UP001058974">
    <property type="component" value="Chromosome 5"/>
</dbReference>
<accession>A0A9D5AFC3</accession>
<comment type="caution">
    <text evidence="1">The sequence shown here is derived from an EMBL/GenBank/DDBJ whole genome shotgun (WGS) entry which is preliminary data.</text>
</comment>
<evidence type="ECO:0000313" key="2">
    <source>
        <dbReference type="Proteomes" id="UP001058974"/>
    </source>
</evidence>
<proteinExistence type="predicted"/>
<dbReference type="EMBL" id="JAMSHJ010000005">
    <property type="protein sequence ID" value="KAI5406208.1"/>
    <property type="molecule type" value="Genomic_DNA"/>
</dbReference>
<gene>
    <name evidence="1" type="ORF">KIW84_052814</name>
</gene>
<protein>
    <submittedName>
        <fullName evidence="1">Uncharacterized protein</fullName>
    </submittedName>
</protein>
<keyword evidence="2" id="KW-1185">Reference proteome</keyword>
<dbReference type="Gramene" id="Psat05G0281400-T1">
    <property type="protein sequence ID" value="KAI5406208.1"/>
    <property type="gene ID" value="KIW84_052814"/>
</dbReference>
<evidence type="ECO:0000313" key="1">
    <source>
        <dbReference type="EMBL" id="KAI5406208.1"/>
    </source>
</evidence>
<reference evidence="1 2" key="1">
    <citation type="journal article" date="2022" name="Nat. Genet.">
        <title>Improved pea reference genome and pan-genome highlight genomic features and evolutionary characteristics.</title>
        <authorList>
            <person name="Yang T."/>
            <person name="Liu R."/>
            <person name="Luo Y."/>
            <person name="Hu S."/>
            <person name="Wang D."/>
            <person name="Wang C."/>
            <person name="Pandey M.K."/>
            <person name="Ge S."/>
            <person name="Xu Q."/>
            <person name="Li N."/>
            <person name="Li G."/>
            <person name="Huang Y."/>
            <person name="Saxena R.K."/>
            <person name="Ji Y."/>
            <person name="Li M."/>
            <person name="Yan X."/>
            <person name="He Y."/>
            <person name="Liu Y."/>
            <person name="Wang X."/>
            <person name="Xiang C."/>
            <person name="Varshney R.K."/>
            <person name="Ding H."/>
            <person name="Gao S."/>
            <person name="Zong X."/>
        </authorList>
    </citation>
    <scope>NUCLEOTIDE SEQUENCE [LARGE SCALE GENOMIC DNA]</scope>
    <source>
        <strain evidence="1 2">cv. Zhongwan 6</strain>
    </source>
</reference>
<sequence length="457" mass="51893">MHPKIVDRVTAVELCREHLELESGFESFHENVFTKIHNKIPNVYLAQKDAPQTSSMTTSTLLDRFRLSTEKVEVLPSNDAEAGFFRVFGEGFYRVFGVGGWEDLKDVKIMMRFGGGCLDNPFKELKELDQTSLVEEYIAELELYLSRAGRFLERQFLGYFMGGLRHDICTRIRAIKPCNRYQAMQLARDVESKFVVLTQGQLYGLHLKQSQPQIGLILTYRFRPNETGIPRFPTNMVHIGHTTNSGDDHHILTLGKSEGVKLEIGKVDINLEAYVLGVVWLKTLGKVTMDWKEMSMVFNYCGPTLQLKGRHNTAVFKEIEGLLPVRNIAQAIVLQSGTGLVTRQRPYGGQARPSIERDHCSKPGYELKGGVLFYIGRLAIPAASQIIDTLLMDFHSSPSEGHSSGVWDEALRQVKYNLHRAGEQMKSYADKRKDVQHALSDWVFLKLRPHSQQSFVK</sequence>
<name>A0A9D5AFC3_PEA</name>
<organism evidence="1 2">
    <name type="scientific">Pisum sativum</name>
    <name type="common">Garden pea</name>
    <name type="synonym">Lathyrus oleraceus</name>
    <dbReference type="NCBI Taxonomy" id="3888"/>
    <lineage>
        <taxon>Eukaryota</taxon>
        <taxon>Viridiplantae</taxon>
        <taxon>Streptophyta</taxon>
        <taxon>Embryophyta</taxon>
        <taxon>Tracheophyta</taxon>
        <taxon>Spermatophyta</taxon>
        <taxon>Magnoliopsida</taxon>
        <taxon>eudicotyledons</taxon>
        <taxon>Gunneridae</taxon>
        <taxon>Pentapetalae</taxon>
        <taxon>rosids</taxon>
        <taxon>fabids</taxon>
        <taxon>Fabales</taxon>
        <taxon>Fabaceae</taxon>
        <taxon>Papilionoideae</taxon>
        <taxon>50 kb inversion clade</taxon>
        <taxon>NPAAA clade</taxon>
        <taxon>Hologalegina</taxon>
        <taxon>IRL clade</taxon>
        <taxon>Fabeae</taxon>
        <taxon>Lathyrus</taxon>
    </lineage>
</organism>
<dbReference type="AlphaFoldDB" id="A0A9D5AFC3"/>